<name>A0ACB8UUN1_9EURO</name>
<organism evidence="1">
    <name type="scientific">Ophidiomyces ophidiicola</name>
    <dbReference type="NCBI Taxonomy" id="1387563"/>
    <lineage>
        <taxon>Eukaryota</taxon>
        <taxon>Fungi</taxon>
        <taxon>Dikarya</taxon>
        <taxon>Ascomycota</taxon>
        <taxon>Pezizomycotina</taxon>
        <taxon>Eurotiomycetes</taxon>
        <taxon>Eurotiomycetidae</taxon>
        <taxon>Onygenales</taxon>
        <taxon>Onygenaceae</taxon>
        <taxon>Ophidiomyces</taxon>
    </lineage>
</organism>
<dbReference type="EMBL" id="JALBCA010000058">
    <property type="protein sequence ID" value="KAI2385457.1"/>
    <property type="molecule type" value="Genomic_DNA"/>
</dbReference>
<comment type="caution">
    <text evidence="1">The sequence shown here is derived from an EMBL/GenBank/DDBJ whole genome shotgun (WGS) entry which is preliminary data.</text>
</comment>
<reference evidence="1" key="1">
    <citation type="journal article" date="2022" name="bioRxiv">
        <title>Population genetic analysis of Ophidiomyces ophidiicola, the causative agent of snake fungal disease, indicates recent introductions to the USA.</title>
        <authorList>
            <person name="Ladner J.T."/>
            <person name="Palmer J.M."/>
            <person name="Ettinger C.L."/>
            <person name="Stajich J.E."/>
            <person name="Farrell T.M."/>
            <person name="Glorioso B.M."/>
            <person name="Lawson B."/>
            <person name="Price S.J."/>
            <person name="Stengle A.G."/>
            <person name="Grear D.A."/>
            <person name="Lorch J.M."/>
        </authorList>
    </citation>
    <scope>NUCLEOTIDE SEQUENCE</scope>
    <source>
        <strain evidence="1">NWHC 24266-5</strain>
    </source>
</reference>
<protein>
    <submittedName>
        <fullName evidence="1">Ribosome biogenesis protein ytm1</fullName>
    </submittedName>
</protein>
<gene>
    <name evidence="1" type="primary">YTM1_1</name>
    <name evidence="1" type="ORF">LOY88_004075</name>
</gene>
<accession>A0ACB8UUN1</accession>
<sequence>MASTSSTQATCQALLNFVTDGEFPDTDSLVSAEFPLEVIPTSLIGIAKVEEELKTEISTLSRDTAVNIDGWITQAKQLHQDIERSRSTAREIVALHEKGQELSGLVVTAKSSVERFQDDIDISNAVLEILEEVRLIDEKLADSRLSSNKRQWVRSINLLDEVEQCVAGSKFLQSSNIAGLLSTKLAELHAEIATSLKAEWNSMIKFDFALHELTIRINYSDNSPDALIGLSKMGLLENIVRTFQDDMIKYIFRPVICPLKSAPWRAFSVTKNHARLLQIPSKPSISDIISGTLSIFSFLQEQLPSAVIRTMLDTFAKTIVTHLLTKWLSPAIPSDVSSLEAFQKTIHQVREFIDSMKKQGWEGLDELALWIEHVPRLWLGQRRAAALNDVRVAMSNSSGHTRVVERIEKEFVSSDEDRFIEQKGDDDWNAEWSDNEDEPSESLKKGSFTEENEDECWDWDDEDPAGAAQPKEVIGDSSPAIANGNTQQAKREIVLTESYAITDLPDSILAIILNQVIDAENLVNLRTLQLKFASSRPALLALPTLVLGMFKATAPVFYSQKFNVNQICLYNDCMYLAERLRSLPETQHYPKLNSDIESLEKFGKAAYGKELHSQRTILTDLLDCCQGFSSCSEEPFLGECKNAMAATADRVSFIYNDWQPILSRSALLQSIGALVSAAVNKLILDIEDLTDISDAESRQLAEFCTSLSKLEKLFLPDPELDSNSRDDPDAIPMTAIYVPNWLKFQYLINILESSLADIKYLWAEGELRLEFEADELVDLIKALFADSDYRKRAIAEIRRAPCVP</sequence>
<evidence type="ECO:0000313" key="1">
    <source>
        <dbReference type="EMBL" id="KAI2385457.1"/>
    </source>
</evidence>
<proteinExistence type="predicted"/>